<protein>
    <submittedName>
        <fullName evidence="1">Uncharacterized protein</fullName>
    </submittedName>
</protein>
<comment type="caution">
    <text evidence="1">The sequence shown here is derived from an EMBL/GenBank/DDBJ whole genome shotgun (WGS) entry which is preliminary data.</text>
</comment>
<dbReference type="Proteomes" id="UP000218231">
    <property type="component" value="Unassembled WGS sequence"/>
</dbReference>
<evidence type="ECO:0000313" key="1">
    <source>
        <dbReference type="EMBL" id="PAV76069.1"/>
    </source>
</evidence>
<proteinExistence type="predicted"/>
<gene>
    <name evidence="1" type="ORF">WR25_14374</name>
</gene>
<dbReference type="STRING" id="2018661.A0A2A2KQA1"/>
<dbReference type="AlphaFoldDB" id="A0A2A2KQA1"/>
<accession>A0A2A2KQA1</accession>
<name>A0A2A2KQA1_9BILA</name>
<reference evidence="1 2" key="1">
    <citation type="journal article" date="2017" name="Curr. Biol.">
        <title>Genome architecture and evolution of a unichromosomal asexual nematode.</title>
        <authorList>
            <person name="Fradin H."/>
            <person name="Zegar C."/>
            <person name="Gutwein M."/>
            <person name="Lucas J."/>
            <person name="Kovtun M."/>
            <person name="Corcoran D."/>
            <person name="Baugh L.R."/>
            <person name="Kiontke K."/>
            <person name="Gunsalus K."/>
            <person name="Fitch D.H."/>
            <person name="Piano F."/>
        </authorList>
    </citation>
    <scope>NUCLEOTIDE SEQUENCE [LARGE SCALE GENOMIC DNA]</scope>
    <source>
        <strain evidence="1">PF1309</strain>
    </source>
</reference>
<evidence type="ECO:0000313" key="2">
    <source>
        <dbReference type="Proteomes" id="UP000218231"/>
    </source>
</evidence>
<keyword evidence="2" id="KW-1185">Reference proteome</keyword>
<sequence length="110" mass="12797">MLRMKNENFSFERFNAKIIKPILMRNEKRQTFDATRIIRAYEKITLEDAMSMATSKESIRHKAVARIRSVEVPIQAAMNNDLTLTPADRQFGKVPNSWRRKMGYLFMGGA</sequence>
<dbReference type="OrthoDB" id="5849609at2759"/>
<organism evidence="1 2">
    <name type="scientific">Diploscapter pachys</name>
    <dbReference type="NCBI Taxonomy" id="2018661"/>
    <lineage>
        <taxon>Eukaryota</taxon>
        <taxon>Metazoa</taxon>
        <taxon>Ecdysozoa</taxon>
        <taxon>Nematoda</taxon>
        <taxon>Chromadorea</taxon>
        <taxon>Rhabditida</taxon>
        <taxon>Rhabditina</taxon>
        <taxon>Rhabditomorpha</taxon>
        <taxon>Rhabditoidea</taxon>
        <taxon>Rhabditidae</taxon>
        <taxon>Diploscapter</taxon>
    </lineage>
</organism>
<dbReference type="EMBL" id="LIAE01007970">
    <property type="protein sequence ID" value="PAV76069.1"/>
    <property type="molecule type" value="Genomic_DNA"/>
</dbReference>